<gene>
    <name evidence="2" type="ORF">PIIN_07136</name>
</gene>
<organism evidence="2 3">
    <name type="scientific">Serendipita indica (strain DSM 11827)</name>
    <name type="common">Root endophyte fungus</name>
    <name type="synonym">Piriformospora indica</name>
    <dbReference type="NCBI Taxonomy" id="1109443"/>
    <lineage>
        <taxon>Eukaryota</taxon>
        <taxon>Fungi</taxon>
        <taxon>Dikarya</taxon>
        <taxon>Basidiomycota</taxon>
        <taxon>Agaricomycotina</taxon>
        <taxon>Agaricomycetes</taxon>
        <taxon>Sebacinales</taxon>
        <taxon>Serendipitaceae</taxon>
        <taxon>Serendipita</taxon>
    </lineage>
</organism>
<comment type="caution">
    <text evidence="2">The sequence shown here is derived from an EMBL/GenBank/DDBJ whole genome shotgun (WGS) entry which is preliminary data.</text>
</comment>
<dbReference type="PANTHER" id="PTHR24347">
    <property type="entry name" value="SERINE/THREONINE-PROTEIN KINASE"/>
    <property type="match status" value="1"/>
</dbReference>
<feature type="domain" description="Protein kinase" evidence="1">
    <location>
        <begin position="1"/>
        <end position="162"/>
    </location>
</feature>
<protein>
    <recommendedName>
        <fullName evidence="1">Protein kinase domain-containing protein</fullName>
    </recommendedName>
</protein>
<accession>G4TPD9</accession>
<dbReference type="Proteomes" id="UP000007148">
    <property type="component" value="Unassembled WGS sequence"/>
</dbReference>
<reference evidence="2 3" key="1">
    <citation type="journal article" date="2011" name="PLoS Pathog.">
        <title>Endophytic Life Strategies Decoded by Genome and Transcriptome Analyses of the Mutualistic Root Symbiont Piriformospora indica.</title>
        <authorList>
            <person name="Zuccaro A."/>
            <person name="Lahrmann U."/>
            <person name="Guldener U."/>
            <person name="Langen G."/>
            <person name="Pfiffi S."/>
            <person name="Biedenkopf D."/>
            <person name="Wong P."/>
            <person name="Samans B."/>
            <person name="Grimm C."/>
            <person name="Basiewicz M."/>
            <person name="Murat C."/>
            <person name="Martin F."/>
            <person name="Kogel K.H."/>
        </authorList>
    </citation>
    <scope>NUCLEOTIDE SEQUENCE [LARGE SCALE GENOMIC DNA]</scope>
    <source>
        <strain evidence="2 3">DSM 11827</strain>
    </source>
</reference>
<sequence length="162" mass="17635">MPDHVPLRLVLYRLSEAPIVYSFQKKFLEDVAFMHVNKVGHLDLKLGNIVIDISPKSMSRGSGSLYIIDFGVAERGATTRSVIEDVCGTRGWRAPEILKGVAERGEIYAGRTGPLDGSGPYGVAYGRRPLATGRRGFDVDTSSSVRYSAPANRLPSPMPSAR</sequence>
<dbReference type="PROSITE" id="PS00108">
    <property type="entry name" value="PROTEIN_KINASE_ST"/>
    <property type="match status" value="1"/>
</dbReference>
<proteinExistence type="predicted"/>
<dbReference type="Gene3D" id="1.10.510.10">
    <property type="entry name" value="Transferase(Phosphotransferase) domain 1"/>
    <property type="match status" value="1"/>
</dbReference>
<dbReference type="InterPro" id="IPR011009">
    <property type="entry name" value="Kinase-like_dom_sf"/>
</dbReference>
<dbReference type="Pfam" id="PF00069">
    <property type="entry name" value="Pkinase"/>
    <property type="match status" value="1"/>
</dbReference>
<dbReference type="GO" id="GO:0005524">
    <property type="term" value="F:ATP binding"/>
    <property type="evidence" value="ECO:0007669"/>
    <property type="project" value="InterPro"/>
</dbReference>
<dbReference type="InParanoid" id="G4TPD9"/>
<dbReference type="OrthoDB" id="4062651at2759"/>
<evidence type="ECO:0000313" key="3">
    <source>
        <dbReference type="Proteomes" id="UP000007148"/>
    </source>
</evidence>
<dbReference type="EMBL" id="CAFZ01000207">
    <property type="protein sequence ID" value="CCA73182.1"/>
    <property type="molecule type" value="Genomic_DNA"/>
</dbReference>
<dbReference type="STRING" id="1109443.G4TPD9"/>
<dbReference type="PROSITE" id="PS50011">
    <property type="entry name" value="PROTEIN_KINASE_DOM"/>
    <property type="match status" value="1"/>
</dbReference>
<keyword evidence="3" id="KW-1185">Reference proteome</keyword>
<dbReference type="GO" id="GO:0004672">
    <property type="term" value="F:protein kinase activity"/>
    <property type="evidence" value="ECO:0007669"/>
    <property type="project" value="InterPro"/>
</dbReference>
<dbReference type="InterPro" id="IPR000719">
    <property type="entry name" value="Prot_kinase_dom"/>
</dbReference>
<dbReference type="SUPFAM" id="SSF56112">
    <property type="entry name" value="Protein kinase-like (PK-like)"/>
    <property type="match status" value="1"/>
</dbReference>
<name>G4TPD9_SERID</name>
<dbReference type="AlphaFoldDB" id="G4TPD9"/>
<dbReference type="InterPro" id="IPR008271">
    <property type="entry name" value="Ser/Thr_kinase_AS"/>
</dbReference>
<evidence type="ECO:0000313" key="2">
    <source>
        <dbReference type="EMBL" id="CCA73182.1"/>
    </source>
</evidence>
<dbReference type="HOGENOM" id="CLU_1636059_0_0_1"/>
<evidence type="ECO:0000259" key="1">
    <source>
        <dbReference type="PROSITE" id="PS50011"/>
    </source>
</evidence>